<evidence type="ECO:0000259" key="7">
    <source>
        <dbReference type="Pfam" id="PF16198"/>
    </source>
</evidence>
<dbReference type="GO" id="GO:0031119">
    <property type="term" value="P:tRNA pseudouridine synthesis"/>
    <property type="evidence" value="ECO:0007669"/>
    <property type="project" value="UniProtKB-UniRule"/>
</dbReference>
<accession>A0A9Q8CMG9</accession>
<evidence type="ECO:0000313" key="9">
    <source>
        <dbReference type="Proteomes" id="UP000295280"/>
    </source>
</evidence>
<dbReference type="FunFam" id="3.30.2350.10:FF:000011">
    <property type="entry name" value="tRNA pseudouridine synthase B"/>
    <property type="match status" value="1"/>
</dbReference>
<evidence type="ECO:0000256" key="1">
    <source>
        <dbReference type="ARBA" id="ARBA00000385"/>
    </source>
</evidence>
<dbReference type="PANTHER" id="PTHR13767">
    <property type="entry name" value="TRNA-PSEUDOURIDINE SYNTHASE"/>
    <property type="match status" value="1"/>
</dbReference>
<comment type="similarity">
    <text evidence="2 5">Belongs to the pseudouridine synthase TruB family. Type 1 subfamily.</text>
</comment>
<dbReference type="GO" id="GO:1990481">
    <property type="term" value="P:mRNA pseudouridine synthesis"/>
    <property type="evidence" value="ECO:0007669"/>
    <property type="project" value="TreeGrafter"/>
</dbReference>
<feature type="active site" description="Nucleophile" evidence="5">
    <location>
        <position position="38"/>
    </location>
</feature>
<dbReference type="Pfam" id="PF16198">
    <property type="entry name" value="TruB_C_2"/>
    <property type="match status" value="1"/>
</dbReference>
<feature type="domain" description="Pseudouridine synthase II N-terminal" evidence="6">
    <location>
        <begin position="23"/>
        <end position="178"/>
    </location>
</feature>
<comment type="function">
    <text evidence="5">Responsible for synthesis of pseudouridine from uracil-55 in the psi GC loop of transfer RNAs.</text>
</comment>
<keyword evidence="3 5" id="KW-0819">tRNA processing</keyword>
<keyword evidence="4 5" id="KW-0413">Isomerase</keyword>
<gene>
    <name evidence="5 8" type="primary">truB</name>
    <name evidence="8" type="ORF">ERX40_02765</name>
</gene>
<reference evidence="8 9" key="1">
    <citation type="submission" date="2019-01" db="EMBL/GenBank/DDBJ databases">
        <title>Draft genome sequences of the type strains of six Macrococcus species.</title>
        <authorList>
            <person name="Mazhar S."/>
            <person name="Altermann E."/>
            <person name="Hill C."/>
            <person name="Mcauliffe O."/>
        </authorList>
    </citation>
    <scope>NUCLEOTIDE SEQUENCE [LARGE SCALE GENOMIC DNA]</scope>
    <source>
        <strain evidence="8 9">ATCC 51828</strain>
    </source>
</reference>
<dbReference type="Gene3D" id="3.30.2350.10">
    <property type="entry name" value="Pseudouridine synthase"/>
    <property type="match status" value="1"/>
</dbReference>
<dbReference type="HAMAP" id="MF_01080">
    <property type="entry name" value="TruB_bact"/>
    <property type="match status" value="1"/>
</dbReference>
<evidence type="ECO:0000313" key="8">
    <source>
        <dbReference type="EMBL" id="TDM04108.1"/>
    </source>
</evidence>
<evidence type="ECO:0000259" key="6">
    <source>
        <dbReference type="Pfam" id="PF01509"/>
    </source>
</evidence>
<evidence type="ECO:0000256" key="5">
    <source>
        <dbReference type="HAMAP-Rule" id="MF_01080"/>
    </source>
</evidence>
<dbReference type="SUPFAM" id="SSF55120">
    <property type="entry name" value="Pseudouridine synthase"/>
    <property type="match status" value="1"/>
</dbReference>
<dbReference type="Pfam" id="PF01509">
    <property type="entry name" value="TruB_N"/>
    <property type="match status" value="1"/>
</dbReference>
<proteinExistence type="inferred from homology"/>
<feature type="domain" description="tRNA pseudouridylate synthase B C-terminal" evidence="7">
    <location>
        <begin position="179"/>
        <end position="236"/>
    </location>
</feature>
<dbReference type="PANTHER" id="PTHR13767:SF2">
    <property type="entry name" value="PSEUDOURIDYLATE SYNTHASE TRUB1"/>
    <property type="match status" value="1"/>
</dbReference>
<dbReference type="InterPro" id="IPR014780">
    <property type="entry name" value="tRNA_psdUridine_synth_TruB"/>
</dbReference>
<dbReference type="NCBIfam" id="TIGR00431">
    <property type="entry name" value="TruB"/>
    <property type="match status" value="1"/>
</dbReference>
<evidence type="ECO:0000256" key="2">
    <source>
        <dbReference type="ARBA" id="ARBA00005642"/>
    </source>
</evidence>
<dbReference type="CDD" id="cd02573">
    <property type="entry name" value="PseudoU_synth_EcTruB"/>
    <property type="match status" value="1"/>
</dbReference>
<dbReference type="GO" id="GO:0160148">
    <property type="term" value="F:tRNA pseudouridine(55) synthase activity"/>
    <property type="evidence" value="ECO:0007669"/>
    <property type="project" value="UniProtKB-EC"/>
</dbReference>
<comment type="caution">
    <text evidence="8">The sequence shown here is derived from an EMBL/GenBank/DDBJ whole genome shotgun (WGS) entry which is preliminary data.</text>
</comment>
<dbReference type="OrthoDB" id="9802309at2"/>
<sequence length="308" mass="33740">MDGIIAINKPRGMTSHDVVFKLRKLLKTKKVGHTGTLDPEVDGVLPICIGRATRVSDYMMDSGKTYIAEVTIGTATTTEDQTGEVVSRAAIQPEQFSAAEVDAALQSLVGDLEQTPPMFSAVKVNGRKLYEYAREGKVVERPSRVIKIHHITRLSEIKHHDHMLTFTIEVACGKGTYIRTLATQIADRLGAVGHMSKLTRTESGGFTLAECLTLEGLTEMPFDEIISHLLPMERGLAGLPHLEVSEDMKQRILNGQKLSQFTPPLNDETVMTYKGKAIAIYMPHPDKSGVVKARKVFNGARSGRTAAS</sequence>
<dbReference type="InterPro" id="IPR032819">
    <property type="entry name" value="TruB_C"/>
</dbReference>
<name>A0A9Q8CMG9_9STAP</name>
<keyword evidence="9" id="KW-1185">Reference proteome</keyword>
<dbReference type="InterPro" id="IPR020103">
    <property type="entry name" value="PsdUridine_synth_cat_dom_sf"/>
</dbReference>
<dbReference type="Proteomes" id="UP000295280">
    <property type="component" value="Unassembled WGS sequence"/>
</dbReference>
<dbReference type="RefSeq" id="WP_133416968.1">
    <property type="nucleotide sequence ID" value="NZ_SCWD01000001.1"/>
</dbReference>
<dbReference type="EC" id="5.4.99.25" evidence="5"/>
<comment type="catalytic activity">
    <reaction evidence="1 5">
        <text>uridine(55) in tRNA = pseudouridine(55) in tRNA</text>
        <dbReference type="Rhea" id="RHEA:42532"/>
        <dbReference type="Rhea" id="RHEA-COMP:10101"/>
        <dbReference type="Rhea" id="RHEA-COMP:10102"/>
        <dbReference type="ChEBI" id="CHEBI:65314"/>
        <dbReference type="ChEBI" id="CHEBI:65315"/>
        <dbReference type="EC" id="5.4.99.25"/>
    </reaction>
</comment>
<protein>
    <recommendedName>
        <fullName evidence="5">tRNA pseudouridine synthase B</fullName>
        <ecNumber evidence="5">5.4.99.25</ecNumber>
    </recommendedName>
    <alternativeName>
        <fullName evidence="5">tRNA pseudouridine(55) synthase</fullName>
        <shortName evidence="5">Psi55 synthase</shortName>
    </alternativeName>
    <alternativeName>
        <fullName evidence="5">tRNA pseudouridylate synthase</fullName>
    </alternativeName>
    <alternativeName>
        <fullName evidence="5">tRNA-uridine isomerase</fullName>
    </alternativeName>
</protein>
<evidence type="ECO:0000256" key="3">
    <source>
        <dbReference type="ARBA" id="ARBA00022694"/>
    </source>
</evidence>
<organism evidence="8 9">
    <name type="scientific">Macrococcus carouselicus</name>
    <dbReference type="NCBI Taxonomy" id="69969"/>
    <lineage>
        <taxon>Bacteria</taxon>
        <taxon>Bacillati</taxon>
        <taxon>Bacillota</taxon>
        <taxon>Bacilli</taxon>
        <taxon>Bacillales</taxon>
        <taxon>Staphylococcaceae</taxon>
        <taxon>Macrococcus</taxon>
    </lineage>
</organism>
<dbReference type="EMBL" id="SCWD01000001">
    <property type="protein sequence ID" value="TDM04108.1"/>
    <property type="molecule type" value="Genomic_DNA"/>
</dbReference>
<dbReference type="InterPro" id="IPR002501">
    <property type="entry name" value="PsdUridine_synth_N"/>
</dbReference>
<dbReference type="AlphaFoldDB" id="A0A9Q8CMG9"/>
<dbReference type="GO" id="GO:0003723">
    <property type="term" value="F:RNA binding"/>
    <property type="evidence" value="ECO:0007669"/>
    <property type="project" value="InterPro"/>
</dbReference>
<evidence type="ECO:0000256" key="4">
    <source>
        <dbReference type="ARBA" id="ARBA00023235"/>
    </source>
</evidence>